<dbReference type="Proteomes" id="UP001500575">
    <property type="component" value="Unassembled WGS sequence"/>
</dbReference>
<comment type="caution">
    <text evidence="2">The sequence shown here is derived from an EMBL/GenBank/DDBJ whole genome shotgun (WGS) entry which is preliminary data.</text>
</comment>
<evidence type="ECO:0000313" key="3">
    <source>
        <dbReference type="Proteomes" id="UP001500575"/>
    </source>
</evidence>
<evidence type="ECO:0000313" key="2">
    <source>
        <dbReference type="EMBL" id="GAA2124535.1"/>
    </source>
</evidence>
<evidence type="ECO:0000256" key="1">
    <source>
        <dbReference type="SAM" id="MobiDB-lite"/>
    </source>
</evidence>
<dbReference type="EMBL" id="BAAAQQ010000011">
    <property type="protein sequence ID" value="GAA2124535.1"/>
    <property type="molecule type" value="Genomic_DNA"/>
</dbReference>
<reference evidence="3" key="1">
    <citation type="journal article" date="2019" name="Int. J. Syst. Evol. Microbiol.">
        <title>The Global Catalogue of Microorganisms (GCM) 10K type strain sequencing project: providing services to taxonomists for standard genome sequencing and annotation.</title>
        <authorList>
            <consortium name="The Broad Institute Genomics Platform"/>
            <consortium name="The Broad Institute Genome Sequencing Center for Infectious Disease"/>
            <person name="Wu L."/>
            <person name="Ma J."/>
        </authorList>
    </citation>
    <scope>NUCLEOTIDE SEQUENCE [LARGE SCALE GENOMIC DNA]</scope>
    <source>
        <strain evidence="3">JCM 16021</strain>
    </source>
</reference>
<name>A0ABP5K017_9ACTN</name>
<accession>A0ABP5K017</accession>
<organism evidence="2 3">
    <name type="scientific">Nocardioides bigeumensis</name>
    <dbReference type="NCBI Taxonomy" id="433657"/>
    <lineage>
        <taxon>Bacteria</taxon>
        <taxon>Bacillati</taxon>
        <taxon>Actinomycetota</taxon>
        <taxon>Actinomycetes</taxon>
        <taxon>Propionibacteriales</taxon>
        <taxon>Nocardioidaceae</taxon>
        <taxon>Nocardioides</taxon>
    </lineage>
</organism>
<gene>
    <name evidence="2" type="ORF">GCM10009843_21360</name>
</gene>
<dbReference type="RefSeq" id="WP_344303698.1">
    <property type="nucleotide sequence ID" value="NZ_BAAAQQ010000011.1"/>
</dbReference>
<proteinExistence type="predicted"/>
<keyword evidence="3" id="KW-1185">Reference proteome</keyword>
<sequence length="737" mass="78610">MTIELPSIDDLDYDTLVAEAKARIPVHNPDWSNYNDADPGITLLQLFAFMTDSLLYRSNLVPERNRRAFLHLLGLRRRAAVPAEGLVAFDATKGPLTTHLVPADTEVRAGNLPFRTARTIDVLPVSALVCAKLPSATELDTASRAAYLSMYEDLDPEADDVQLYDTHRLEVPAGASRYRPVGIAETVDRSLWVALLAPKPALVDAVRDLIGGKVLSLGIVPDVVDATRVLPPASVLRSQPEPRLVVSAPVPGALPADPEPRVPAYRPLDTTERGDVLVEPGVIDVQLPAPDDLVLWPDLEATEEGFGDFPPPLEPAERARLVSWLRLTRARPSAGPGGALGATFSWVGVNTTHVEQVSRVADEPLPDGTGESDQVARLGQRSVLADTVRVRVDGVEWSRVADLRTSPPETAVGAGTTPDRDGVATPGSPYVFTCEPDGTVRFGDGLRGARPPRGARIRADYAGSEGAAGVLPAGGVKTVLGLPAGVQVANPVPTWGGQDAETIEDAEARMSEVVHHRDRLVTRQDFVEIARRTPGVDLARVEVLPLFHPQLVGVESPGVVTVMVVPRFDPAQPDAPRPDQMFLDSVCEHLDARRLVTTELHVVGPVYVDIALAIGFDPGPGRDVPDVRERVQTAVRTLLSPIDRIPGDGVDAWPLSKAVDPLEILTVVARVDGVARVNGVRLSLPDGTALVGALPMTGLELPRLVSLAVQPGDPPTGADVAPPATQLLPVPAIPEEC</sequence>
<feature type="region of interest" description="Disordered" evidence="1">
    <location>
        <begin position="406"/>
        <end position="428"/>
    </location>
</feature>
<protein>
    <submittedName>
        <fullName evidence="2">Baseplate assembly protein</fullName>
    </submittedName>
</protein>